<keyword evidence="2" id="KW-0732">Signal</keyword>
<evidence type="ECO:0000256" key="1">
    <source>
        <dbReference type="SAM" id="MobiDB-lite"/>
    </source>
</evidence>
<evidence type="ECO:0000313" key="5">
    <source>
        <dbReference type="Proteomes" id="UP000252795"/>
    </source>
</evidence>
<organism evidence="4 5">
    <name type="scientific">Marinobacter nauticus</name>
    <name type="common">Marinobacter hydrocarbonoclasticus</name>
    <name type="synonym">Marinobacter aquaeolei</name>
    <dbReference type="NCBI Taxonomy" id="2743"/>
    <lineage>
        <taxon>Bacteria</taxon>
        <taxon>Pseudomonadati</taxon>
        <taxon>Pseudomonadota</taxon>
        <taxon>Gammaproteobacteria</taxon>
        <taxon>Pseudomonadales</taxon>
        <taxon>Marinobacteraceae</taxon>
        <taxon>Marinobacter</taxon>
    </lineage>
</organism>
<feature type="compositionally biased region" description="Polar residues" evidence="1">
    <location>
        <begin position="181"/>
        <end position="194"/>
    </location>
</feature>
<proteinExistence type="predicted"/>
<sequence length="217" mass="23562">MSMCHVPRLFKLLAVLASVVMAGCASSVARVDTWEGQLPATTKPAVLQAPGEIQVISVNGRNMTNFLIEDLALDYGLLPGENEVVFRYKTIWAKSGVVRNGESKVHVIESSTQVARFTASPDAVYGFEFDKPASRQEAETMMESFSAKIVAGNGTVVAVSEEWDGQSRLTDSRTPVPASGGESTSRPQEGSTLEQLKAIWADASDEDKKAFLRWAFE</sequence>
<evidence type="ECO:0000313" key="6">
    <source>
        <dbReference type="Proteomes" id="UP000253065"/>
    </source>
</evidence>
<dbReference type="EMBL" id="QPJB01000010">
    <property type="protein sequence ID" value="RCW31784.1"/>
    <property type="molecule type" value="Genomic_DNA"/>
</dbReference>
<feature type="region of interest" description="Disordered" evidence="1">
    <location>
        <begin position="163"/>
        <end position="194"/>
    </location>
</feature>
<name>A0A368UWK1_MARNT</name>
<protein>
    <submittedName>
        <fullName evidence="4">Uncharacterized protein DUF2057</fullName>
    </submittedName>
</protein>
<accession>A0A368UWK1</accession>
<keyword evidence="6" id="KW-1185">Reference proteome</keyword>
<dbReference type="Proteomes" id="UP000252795">
    <property type="component" value="Unassembled WGS sequence"/>
</dbReference>
<dbReference type="Proteomes" id="UP000253065">
    <property type="component" value="Unassembled WGS sequence"/>
</dbReference>
<evidence type="ECO:0000313" key="4">
    <source>
        <dbReference type="EMBL" id="RCW31784.1"/>
    </source>
</evidence>
<feature type="chain" id="PRO_5016992615" evidence="2">
    <location>
        <begin position="23"/>
        <end position="217"/>
    </location>
</feature>
<dbReference type="InterPro" id="IPR018635">
    <property type="entry name" value="UPF0319"/>
</dbReference>
<reference evidence="4 5" key="1">
    <citation type="submission" date="2018-07" db="EMBL/GenBank/DDBJ databases">
        <title>Freshwater and sediment microbial communities from various areas in North America, analyzing microbe dynamics in response to fracking.</title>
        <authorList>
            <person name="Lamendella R."/>
        </authorList>
    </citation>
    <scope>NUCLEOTIDE SEQUENCE [LARGE SCALE GENOMIC DNA]</scope>
    <source>
        <strain evidence="4 5">114E</strain>
        <strain evidence="3 6">114E_o</strain>
    </source>
</reference>
<evidence type="ECO:0000313" key="3">
    <source>
        <dbReference type="EMBL" id="RBP70399.1"/>
    </source>
</evidence>
<dbReference type="Pfam" id="PF09829">
    <property type="entry name" value="DUF2057"/>
    <property type="match status" value="1"/>
</dbReference>
<comment type="caution">
    <text evidence="4">The sequence shown here is derived from an EMBL/GenBank/DDBJ whole genome shotgun (WGS) entry which is preliminary data.</text>
</comment>
<dbReference type="EMBL" id="QNSA01000010">
    <property type="protein sequence ID" value="RBP70399.1"/>
    <property type="molecule type" value="Genomic_DNA"/>
</dbReference>
<feature type="signal peptide" evidence="2">
    <location>
        <begin position="1"/>
        <end position="22"/>
    </location>
</feature>
<evidence type="ECO:0000256" key="2">
    <source>
        <dbReference type="SAM" id="SignalP"/>
    </source>
</evidence>
<dbReference type="AlphaFoldDB" id="A0A368UWK1"/>
<gene>
    <name evidence="4" type="ORF">DET51_11037</name>
    <name evidence="3" type="ORF">DET64_11037</name>
</gene>